<sequence>MKVIVKVVSKETGGAACMSADSRRRQVTVFDPAALHHHRQPAPPVRALPQAGQSKLAPKLFSFDALFYRARAASGVVSGSDGCVSCSAMAVS</sequence>
<evidence type="ECO:0000313" key="2">
    <source>
        <dbReference type="WBParaSite" id="maker-uti_cns_0044169-snap-gene-0.1-mRNA-1"/>
    </source>
</evidence>
<name>A0A1I8IZE8_9PLAT</name>
<keyword evidence="1" id="KW-1185">Reference proteome</keyword>
<dbReference type="WBParaSite" id="maker-uti_cns_0044169-snap-gene-0.1-mRNA-1">
    <property type="protein sequence ID" value="maker-uti_cns_0044169-snap-gene-0.1-mRNA-1"/>
    <property type="gene ID" value="maker-uti_cns_0044169-snap-gene-0.1"/>
</dbReference>
<proteinExistence type="predicted"/>
<organism evidence="1 2">
    <name type="scientific">Macrostomum lignano</name>
    <dbReference type="NCBI Taxonomy" id="282301"/>
    <lineage>
        <taxon>Eukaryota</taxon>
        <taxon>Metazoa</taxon>
        <taxon>Spiralia</taxon>
        <taxon>Lophotrochozoa</taxon>
        <taxon>Platyhelminthes</taxon>
        <taxon>Rhabditophora</taxon>
        <taxon>Macrostomorpha</taxon>
        <taxon>Macrostomida</taxon>
        <taxon>Macrostomidae</taxon>
        <taxon>Macrostomum</taxon>
    </lineage>
</organism>
<accession>A0A1I8IZE8</accession>
<evidence type="ECO:0000313" key="1">
    <source>
        <dbReference type="Proteomes" id="UP000095280"/>
    </source>
</evidence>
<dbReference type="Proteomes" id="UP000095280">
    <property type="component" value="Unplaced"/>
</dbReference>
<reference evidence="2" key="1">
    <citation type="submission" date="2016-11" db="UniProtKB">
        <authorList>
            <consortium name="WormBaseParasite"/>
        </authorList>
    </citation>
    <scope>IDENTIFICATION</scope>
</reference>
<protein>
    <submittedName>
        <fullName evidence="2">Kinesin motor domain-containing protein</fullName>
    </submittedName>
</protein>
<dbReference type="AlphaFoldDB" id="A0A1I8IZE8"/>